<dbReference type="PANTHER" id="PTHR43471">
    <property type="entry name" value="ABC TRANSPORTER PERMEASE"/>
    <property type="match status" value="1"/>
</dbReference>
<gene>
    <name evidence="2" type="ORF">GJB61_25365</name>
</gene>
<dbReference type="PANTHER" id="PTHR43471:SF12">
    <property type="entry name" value="HYPOTHETICAL MEMBRANE PROTEIN, CONSERVED"/>
    <property type="match status" value="1"/>
</dbReference>
<proteinExistence type="predicted"/>
<keyword evidence="1" id="KW-0472">Membrane</keyword>
<dbReference type="Proteomes" id="UP000463051">
    <property type="component" value="Unassembled WGS sequence"/>
</dbReference>
<keyword evidence="1" id="KW-1133">Transmembrane helix</keyword>
<feature type="transmembrane region" description="Helical" evidence="1">
    <location>
        <begin position="122"/>
        <end position="145"/>
    </location>
</feature>
<dbReference type="GO" id="GO:0140359">
    <property type="term" value="F:ABC-type transporter activity"/>
    <property type="evidence" value="ECO:0007669"/>
    <property type="project" value="InterPro"/>
</dbReference>
<dbReference type="Pfam" id="PF12679">
    <property type="entry name" value="ABC2_membrane_2"/>
    <property type="match status" value="1"/>
</dbReference>
<keyword evidence="3" id="KW-1185">Reference proteome</keyword>
<feature type="transmembrane region" description="Helical" evidence="1">
    <location>
        <begin position="188"/>
        <end position="206"/>
    </location>
</feature>
<feature type="transmembrane region" description="Helical" evidence="1">
    <location>
        <begin position="237"/>
        <end position="258"/>
    </location>
</feature>
<accession>A0A7X2HA16</accession>
<comment type="caution">
    <text evidence="2">The sequence shown here is derived from an EMBL/GenBank/DDBJ whole genome shotgun (WGS) entry which is preliminary data.</text>
</comment>
<dbReference type="AlphaFoldDB" id="A0A7X2HA16"/>
<dbReference type="GO" id="GO:0005886">
    <property type="term" value="C:plasma membrane"/>
    <property type="evidence" value="ECO:0007669"/>
    <property type="project" value="UniProtKB-SubCell"/>
</dbReference>
<dbReference type="EMBL" id="WJXB01000013">
    <property type="protein sequence ID" value="MRN56307.1"/>
    <property type="molecule type" value="Genomic_DNA"/>
</dbReference>
<evidence type="ECO:0000313" key="2">
    <source>
        <dbReference type="EMBL" id="MRN56307.1"/>
    </source>
</evidence>
<feature type="transmembrane region" description="Helical" evidence="1">
    <location>
        <begin position="71"/>
        <end position="95"/>
    </location>
</feature>
<organism evidence="2 3">
    <name type="scientific">Paenibacillus monticola</name>
    <dbReference type="NCBI Taxonomy" id="2666075"/>
    <lineage>
        <taxon>Bacteria</taxon>
        <taxon>Bacillati</taxon>
        <taxon>Bacillota</taxon>
        <taxon>Bacilli</taxon>
        <taxon>Bacillales</taxon>
        <taxon>Paenibacillaceae</taxon>
        <taxon>Paenibacillus</taxon>
    </lineage>
</organism>
<sequence>MNIFWREMRANRKSLLFWSIGVFLMVVSGMSKYAGLSSSGQSMSGMMSEMPKSLQAILGIGNLDLDKASGYYGILYLYLLLMATIHAAMLGANIISKEERDKTSEFLFVKPVSRNNIITAKLLAAFVNIVIFNVVTLVSSIIIVGQYSKGEAVVRDIAMTMLGMFIVQILFMGIGTALAAVKKKPNSAASLATGILLLTFVLSMAIDLNDKLANLKYITPFKYFEAKNVMYGGGLDVGFVLLSAAMIVVLFWVTYTFFRKRDLNV</sequence>
<evidence type="ECO:0000256" key="1">
    <source>
        <dbReference type="SAM" id="Phobius"/>
    </source>
</evidence>
<reference evidence="2 3" key="1">
    <citation type="submission" date="2019-11" db="EMBL/GenBank/DDBJ databases">
        <title>Paenibacillus monticola sp. nov., a novel PGPR strain isolated from mountain sample in China.</title>
        <authorList>
            <person name="Zhao Q."/>
            <person name="Li H.-P."/>
            <person name="Zhang J.-L."/>
        </authorList>
    </citation>
    <scope>NUCLEOTIDE SEQUENCE [LARGE SCALE GENOMIC DNA]</scope>
    <source>
        <strain evidence="2 3">LC-T2</strain>
    </source>
</reference>
<dbReference type="RefSeq" id="WP_154121799.1">
    <property type="nucleotide sequence ID" value="NZ_WJXB01000013.1"/>
</dbReference>
<keyword evidence="1" id="KW-0812">Transmembrane</keyword>
<name>A0A7X2HA16_9BACL</name>
<protein>
    <submittedName>
        <fullName evidence="2">ABC transporter permease subunit</fullName>
    </submittedName>
</protein>
<feature type="transmembrane region" description="Helical" evidence="1">
    <location>
        <begin position="157"/>
        <end position="181"/>
    </location>
</feature>
<evidence type="ECO:0000313" key="3">
    <source>
        <dbReference type="Proteomes" id="UP000463051"/>
    </source>
</evidence>